<dbReference type="Proteomes" id="UP000593575">
    <property type="component" value="Unassembled WGS sequence"/>
</dbReference>
<evidence type="ECO:0000256" key="1">
    <source>
        <dbReference type="ARBA" id="ARBA00004123"/>
    </source>
</evidence>
<dbReference type="GO" id="GO:0005634">
    <property type="term" value="C:nucleus"/>
    <property type="evidence" value="ECO:0007669"/>
    <property type="project" value="UniProtKB-SubCell"/>
</dbReference>
<name>A0A7J9K399_9ROSI</name>
<evidence type="ECO:0000313" key="10">
    <source>
        <dbReference type="EMBL" id="MBA0840759.1"/>
    </source>
</evidence>
<evidence type="ECO:0000256" key="8">
    <source>
        <dbReference type="ARBA" id="ARBA00023163"/>
    </source>
</evidence>
<evidence type="ECO:0000256" key="5">
    <source>
        <dbReference type="ARBA" id="ARBA00022490"/>
    </source>
</evidence>
<comment type="caution">
    <text evidence="10">The sequence shown here is derived from an EMBL/GenBank/DDBJ whole genome shotgun (WGS) entry which is preliminary data.</text>
</comment>
<reference evidence="10 11" key="1">
    <citation type="journal article" date="2019" name="Genome Biol. Evol.">
        <title>Insights into the evolution of the New World diploid cottons (Gossypium, subgenus Houzingenia) based on genome sequencing.</title>
        <authorList>
            <person name="Grover C.E."/>
            <person name="Arick M.A. 2nd"/>
            <person name="Thrash A."/>
            <person name="Conover J.L."/>
            <person name="Sanders W.S."/>
            <person name="Peterson D.G."/>
            <person name="Frelichowski J.E."/>
            <person name="Scheffler J.A."/>
            <person name="Scheffler B.E."/>
            <person name="Wendel J.F."/>
        </authorList>
    </citation>
    <scope>NUCLEOTIDE SEQUENCE [LARGE SCALE GENOMIC DNA]</scope>
    <source>
        <strain evidence="10">6</strain>
        <tissue evidence="10">Leaf</tissue>
    </source>
</reference>
<keyword evidence="9" id="KW-0539">Nucleus</keyword>
<dbReference type="PANTHER" id="PTHR15975">
    <property type="entry name" value="CCR4-NOT TRANSCRIPTION COMPLEX SUBUNIT 11"/>
    <property type="match status" value="1"/>
</dbReference>
<gene>
    <name evidence="10" type="ORF">Goarm_003309</name>
</gene>
<feature type="non-terminal residue" evidence="10">
    <location>
        <position position="122"/>
    </location>
</feature>
<keyword evidence="11" id="KW-1185">Reference proteome</keyword>
<evidence type="ECO:0000256" key="2">
    <source>
        <dbReference type="ARBA" id="ARBA00004496"/>
    </source>
</evidence>
<evidence type="ECO:0000256" key="3">
    <source>
        <dbReference type="ARBA" id="ARBA00008030"/>
    </source>
</evidence>
<accession>A0A7J9K399</accession>
<dbReference type="PANTHER" id="PTHR15975:SF0">
    <property type="entry name" value="CCR4-NOT TRANSCRIPTION COMPLEX SUBUNIT 11"/>
    <property type="match status" value="1"/>
</dbReference>
<keyword evidence="5" id="KW-0963">Cytoplasm</keyword>
<dbReference type="GO" id="GO:0030014">
    <property type="term" value="C:CCR4-NOT complex"/>
    <property type="evidence" value="ECO:0007669"/>
    <property type="project" value="InterPro"/>
</dbReference>
<keyword evidence="8" id="KW-0804">Transcription</keyword>
<dbReference type="GO" id="GO:0005737">
    <property type="term" value="C:cytoplasm"/>
    <property type="evidence" value="ECO:0007669"/>
    <property type="project" value="UniProtKB-SubCell"/>
</dbReference>
<evidence type="ECO:0000256" key="4">
    <source>
        <dbReference type="ARBA" id="ARBA00014872"/>
    </source>
</evidence>
<evidence type="ECO:0000256" key="6">
    <source>
        <dbReference type="ARBA" id="ARBA00023015"/>
    </source>
</evidence>
<dbReference type="EMBL" id="JABFAE010000011">
    <property type="protein sequence ID" value="MBA0840759.1"/>
    <property type="molecule type" value="Genomic_DNA"/>
</dbReference>
<proteinExistence type="inferred from homology"/>
<protein>
    <recommendedName>
        <fullName evidence="4">CCR4-NOT transcription complex subunit 11</fullName>
    </recommendedName>
</protein>
<evidence type="ECO:0000313" key="11">
    <source>
        <dbReference type="Proteomes" id="UP000593575"/>
    </source>
</evidence>
<dbReference type="InterPro" id="IPR019312">
    <property type="entry name" value="CNOT11"/>
</dbReference>
<organism evidence="10 11">
    <name type="scientific">Gossypium armourianum</name>
    <dbReference type="NCBI Taxonomy" id="34283"/>
    <lineage>
        <taxon>Eukaryota</taxon>
        <taxon>Viridiplantae</taxon>
        <taxon>Streptophyta</taxon>
        <taxon>Embryophyta</taxon>
        <taxon>Tracheophyta</taxon>
        <taxon>Spermatophyta</taxon>
        <taxon>Magnoliopsida</taxon>
        <taxon>eudicotyledons</taxon>
        <taxon>Gunneridae</taxon>
        <taxon>Pentapetalae</taxon>
        <taxon>rosids</taxon>
        <taxon>malvids</taxon>
        <taxon>Malvales</taxon>
        <taxon>Malvaceae</taxon>
        <taxon>Malvoideae</taxon>
        <taxon>Gossypium</taxon>
    </lineage>
</organism>
<evidence type="ECO:0000256" key="7">
    <source>
        <dbReference type="ARBA" id="ARBA00023158"/>
    </source>
</evidence>
<comment type="subcellular location">
    <subcellularLocation>
        <location evidence="2">Cytoplasm</location>
    </subcellularLocation>
    <subcellularLocation>
        <location evidence="1">Nucleus</location>
    </subcellularLocation>
</comment>
<keyword evidence="6" id="KW-0805">Transcription regulation</keyword>
<sequence length="122" mass="13935">QVLVELANDPKLVYHCGLTPRKLPELVESNPLIAVDVLIKLINSPEIAEYFTVLVNMDMSLHSMEVVNRLTTAVELPKEFVLLRHDKVKGKTRLGRLPINCSLFPWPKFLLKFSPIDRSQPF</sequence>
<comment type="similarity">
    <text evidence="3">Belongs to the CNOT11 family.</text>
</comment>
<keyword evidence="7" id="KW-0943">RNA-mediated gene silencing</keyword>
<evidence type="ECO:0000256" key="9">
    <source>
        <dbReference type="ARBA" id="ARBA00023242"/>
    </source>
</evidence>
<dbReference type="AlphaFoldDB" id="A0A7J9K399"/>
<dbReference type="GO" id="GO:0031047">
    <property type="term" value="P:regulatory ncRNA-mediated gene silencing"/>
    <property type="evidence" value="ECO:0007669"/>
    <property type="project" value="UniProtKB-KW"/>
</dbReference>
<dbReference type="Pfam" id="PF10155">
    <property type="entry name" value="CNOT11"/>
    <property type="match status" value="1"/>
</dbReference>